<sequence>MTSAGTTTQDQVVGWDRLKQEIKAAARDLGIDSIGFASADPFVSLKSILEQHRAKGYESGFEEPDIDKRIHPALDGSKPSSLISIAVAYPSKMKDPPKSEPGRYRGIIARSAWGKDYHQVLRAAMEKLRAFILERVPEAVIQSMVDTGELVDRAVSERAGIGFSAKNCSIISPEYGSWIFLGELVTNIPFPPDTPVTEDCGECTKCIDACPTGALVGPGQLNAQRCISFLTQTKGFLDEEFMLKIGNRLYGCDTCQIVCPKNRGKNWDHHPEFTPDPEIVKPLLLPLLDLSNKEFKERFGESAAAWRGKKPIQRNAVIALGNFKDITAVPKLTEVLLKDPRPELRGTAAWALSRIGGENAMKAIQEAASGEQHEQVQQMIRQAEEKLSEAGNQAEPKNEMSASADFKGNEFQPQVKETASGTFTIVTGHEGEGTPVYYDELLSPIGPLTLCATDQGLCHIEFGAFHVQEAYLQQWARTWIGDYVYVRSPEKLQEASSQMRQYFAGQRREFDLKLDQRGTPFQLQVWEALADIPYGEVVSYKAIAEKIGRPKAVRAVGGANNKNPLPIVIPCHRVTGADGGPGGYAGGLQVKAHLLSLEQTAPAPEA</sequence>
<dbReference type="SUPFAM" id="SSF46767">
    <property type="entry name" value="Methylated DNA-protein cysteine methyltransferase, C-terminal domain"/>
    <property type="match status" value="1"/>
</dbReference>
<evidence type="ECO:0000259" key="11">
    <source>
        <dbReference type="PROSITE" id="PS51379"/>
    </source>
</evidence>
<keyword evidence="6" id="KW-0671">Queuosine biosynthesis</keyword>
<dbReference type="InterPro" id="IPR004155">
    <property type="entry name" value="PBS_lyase_HEAT"/>
</dbReference>
<dbReference type="InterPro" id="IPR013542">
    <property type="entry name" value="QueG_DUF1730"/>
</dbReference>
<dbReference type="InterPro" id="IPR008332">
    <property type="entry name" value="MethylG_MeTrfase_N"/>
</dbReference>
<name>A0ABT9CH90_9BACL</name>
<dbReference type="EC" id="2.1.1.63" evidence="10"/>
<keyword evidence="13" id="KW-1185">Reference proteome</keyword>
<dbReference type="PANTHER" id="PTHR30002:SF4">
    <property type="entry name" value="EPOXYQUEUOSINE REDUCTASE"/>
    <property type="match status" value="1"/>
</dbReference>
<comment type="subcellular location">
    <subcellularLocation>
        <location evidence="10">Cytoplasm</location>
    </subcellularLocation>
</comment>
<comment type="caution">
    <text evidence="12">The sequence shown here is derived from an EMBL/GenBank/DDBJ whole genome shotgun (WGS) entry which is preliminary data.</text>
</comment>
<dbReference type="RefSeq" id="WP_305025481.1">
    <property type="nucleotide sequence ID" value="NZ_JAUQTB010000014.1"/>
</dbReference>
<dbReference type="PROSITE" id="PS00198">
    <property type="entry name" value="4FE4S_FER_1"/>
    <property type="match status" value="1"/>
</dbReference>
<dbReference type="HAMAP" id="MF_00772">
    <property type="entry name" value="OGT"/>
    <property type="match status" value="1"/>
</dbReference>
<dbReference type="Pfam" id="PF13646">
    <property type="entry name" value="HEAT_2"/>
    <property type="match status" value="1"/>
</dbReference>
<dbReference type="Proteomes" id="UP001240171">
    <property type="component" value="Unassembled WGS sequence"/>
</dbReference>
<comment type="similarity">
    <text evidence="10">Belongs to the MGMT family.</text>
</comment>
<dbReference type="SMART" id="SM00567">
    <property type="entry name" value="EZ_HEAT"/>
    <property type="match status" value="2"/>
</dbReference>
<dbReference type="InterPro" id="IPR016024">
    <property type="entry name" value="ARM-type_fold"/>
</dbReference>
<dbReference type="InterPro" id="IPR011989">
    <property type="entry name" value="ARM-like"/>
</dbReference>
<keyword evidence="10" id="KW-0808">Transferase</keyword>
<evidence type="ECO:0000256" key="4">
    <source>
        <dbReference type="ARBA" id="ARBA00022723"/>
    </source>
</evidence>
<dbReference type="InterPro" id="IPR017896">
    <property type="entry name" value="4Fe4S_Fe-S-bd"/>
</dbReference>
<keyword evidence="10" id="KW-0234">DNA repair</keyword>
<comment type="miscellaneous">
    <text evidence="10">This enzyme catalyzes only one turnover and therefore is not strictly catalytic. According to one definition, an enzyme is a biocatalyst that acts repeatedly and over many reaction cycles.</text>
</comment>
<keyword evidence="5 10" id="KW-0227">DNA damage</keyword>
<dbReference type="NCBIfam" id="TIGR00276">
    <property type="entry name" value="tRNA epoxyqueuosine(34) reductase QueG"/>
    <property type="match status" value="1"/>
</dbReference>
<keyword evidence="4" id="KW-0479">Metal-binding</keyword>
<dbReference type="PANTHER" id="PTHR30002">
    <property type="entry name" value="EPOXYQUEUOSINE REDUCTASE"/>
    <property type="match status" value="1"/>
</dbReference>
<dbReference type="Gene3D" id="3.30.70.20">
    <property type="match status" value="1"/>
</dbReference>
<evidence type="ECO:0000256" key="5">
    <source>
        <dbReference type="ARBA" id="ARBA00022763"/>
    </source>
</evidence>
<protein>
    <recommendedName>
        <fullName evidence="10">Methylated-DNA--protein-cysteine methyltransferase</fullName>
        <ecNumber evidence="10">2.1.1.63</ecNumber>
    </recommendedName>
    <alternativeName>
        <fullName evidence="10">6-O-methylguanine-DNA methyltransferase</fullName>
        <shortName evidence="10">MGMT</shortName>
    </alternativeName>
    <alternativeName>
        <fullName evidence="10">O-6-methylguanine-DNA-alkyltransferase</fullName>
    </alternativeName>
</protein>
<keyword evidence="9" id="KW-0411">Iron-sulfur</keyword>
<keyword evidence="2 10" id="KW-0963">Cytoplasm</keyword>
<evidence type="ECO:0000256" key="3">
    <source>
        <dbReference type="ARBA" id="ARBA00022694"/>
    </source>
</evidence>
<gene>
    <name evidence="12" type="primary">queG</name>
    <name evidence="12" type="ORF">Q5741_17805</name>
</gene>
<dbReference type="Gene3D" id="3.30.160.70">
    <property type="entry name" value="Methylated DNA-protein cysteine methyltransferase domain"/>
    <property type="match status" value="1"/>
</dbReference>
<reference evidence="12 13" key="1">
    <citation type="submission" date="2023-07" db="EMBL/GenBank/DDBJ databases">
        <title>Paenibacillus sp. JX-17 nov. isolated from soil.</title>
        <authorList>
            <person name="Wan Y."/>
            <person name="Liu B."/>
        </authorList>
    </citation>
    <scope>NUCLEOTIDE SEQUENCE [LARGE SCALE GENOMIC DNA]</scope>
    <source>
        <strain evidence="12 13">JX-17</strain>
    </source>
</reference>
<dbReference type="Pfam" id="PF13484">
    <property type="entry name" value="Fer4_16"/>
    <property type="match status" value="1"/>
</dbReference>
<dbReference type="Pfam" id="PF08331">
    <property type="entry name" value="QueG_DUF1730"/>
    <property type="match status" value="1"/>
</dbReference>
<evidence type="ECO:0000313" key="13">
    <source>
        <dbReference type="Proteomes" id="UP001240171"/>
    </source>
</evidence>
<comment type="catalytic activity">
    <reaction evidence="10">
        <text>a 6-O-methyl-2'-deoxyguanosine in DNA + L-cysteinyl-[protein] = S-methyl-L-cysteinyl-[protein] + a 2'-deoxyguanosine in DNA</text>
        <dbReference type="Rhea" id="RHEA:24000"/>
        <dbReference type="Rhea" id="RHEA-COMP:10131"/>
        <dbReference type="Rhea" id="RHEA-COMP:10132"/>
        <dbReference type="Rhea" id="RHEA-COMP:11367"/>
        <dbReference type="Rhea" id="RHEA-COMP:11368"/>
        <dbReference type="ChEBI" id="CHEBI:29950"/>
        <dbReference type="ChEBI" id="CHEBI:82612"/>
        <dbReference type="ChEBI" id="CHEBI:85445"/>
        <dbReference type="ChEBI" id="CHEBI:85448"/>
        <dbReference type="EC" id="2.1.1.63"/>
    </reaction>
</comment>
<dbReference type="GO" id="GO:0052693">
    <property type="term" value="F:epoxyqueuosine reductase activity"/>
    <property type="evidence" value="ECO:0007669"/>
    <property type="project" value="UniProtKB-EC"/>
</dbReference>
<comment type="function">
    <text evidence="10">Involved in the cellular defense against the biological effects of O6-methylguanine (O6-MeG) and O4-methylthymine (O4-MeT) in DNA. Repairs the methylated nucleobase in DNA by stoichiometrically transferring the methyl group to a cysteine residue in the enzyme. This is a suicide reaction: the enzyme is irreversibly inactivated.</text>
</comment>
<evidence type="ECO:0000313" key="12">
    <source>
        <dbReference type="EMBL" id="MDO7908260.1"/>
    </source>
</evidence>
<keyword evidence="8" id="KW-0408">Iron</keyword>
<dbReference type="PROSITE" id="PS51379">
    <property type="entry name" value="4FE4S_FER_2"/>
    <property type="match status" value="1"/>
</dbReference>
<dbReference type="EMBL" id="JAUQTB010000014">
    <property type="protein sequence ID" value="MDO7908260.1"/>
    <property type="molecule type" value="Genomic_DNA"/>
</dbReference>
<dbReference type="InterPro" id="IPR004453">
    <property type="entry name" value="QueG"/>
</dbReference>
<dbReference type="SUPFAM" id="SSF46548">
    <property type="entry name" value="alpha-helical ferredoxin"/>
    <property type="match status" value="1"/>
</dbReference>
<evidence type="ECO:0000256" key="9">
    <source>
        <dbReference type="ARBA" id="ARBA00023014"/>
    </source>
</evidence>
<dbReference type="NCBIfam" id="TIGR00589">
    <property type="entry name" value="ogt"/>
    <property type="match status" value="1"/>
</dbReference>
<organism evidence="12 13">
    <name type="scientific">Paenibacillus lacisoli</name>
    <dbReference type="NCBI Taxonomy" id="3064525"/>
    <lineage>
        <taxon>Bacteria</taxon>
        <taxon>Bacillati</taxon>
        <taxon>Bacillota</taxon>
        <taxon>Bacilli</taxon>
        <taxon>Bacillales</taxon>
        <taxon>Paenibacillaceae</taxon>
        <taxon>Paenibacillus</taxon>
    </lineage>
</organism>
<dbReference type="Pfam" id="PF02870">
    <property type="entry name" value="Methyltransf_1N"/>
    <property type="match status" value="1"/>
</dbReference>
<feature type="active site" description="Nucleophile; methyl group acceptor" evidence="10">
    <location>
        <position position="571"/>
    </location>
</feature>
<evidence type="ECO:0000256" key="10">
    <source>
        <dbReference type="HAMAP-Rule" id="MF_00772"/>
    </source>
</evidence>
<dbReference type="InterPro" id="IPR036217">
    <property type="entry name" value="MethylDNA_cys_MeTrfase_DNAb"/>
</dbReference>
<dbReference type="InterPro" id="IPR023546">
    <property type="entry name" value="MGMT"/>
</dbReference>
<evidence type="ECO:0000256" key="2">
    <source>
        <dbReference type="ARBA" id="ARBA00022490"/>
    </source>
</evidence>
<dbReference type="InterPro" id="IPR036388">
    <property type="entry name" value="WH-like_DNA-bd_sf"/>
</dbReference>
<proteinExistence type="inferred from homology"/>
<evidence type="ECO:0000256" key="6">
    <source>
        <dbReference type="ARBA" id="ARBA00022785"/>
    </source>
</evidence>
<accession>A0ABT9CH90</accession>
<dbReference type="InterPro" id="IPR017900">
    <property type="entry name" value="4Fe4S_Fe_S_CS"/>
</dbReference>
<evidence type="ECO:0000256" key="8">
    <source>
        <dbReference type="ARBA" id="ARBA00023004"/>
    </source>
</evidence>
<dbReference type="Pfam" id="PF01035">
    <property type="entry name" value="DNA_binding_1"/>
    <property type="match status" value="1"/>
</dbReference>
<dbReference type="SUPFAM" id="SSF53155">
    <property type="entry name" value="Methylated DNA-protein cysteine methyltransferase domain"/>
    <property type="match status" value="1"/>
</dbReference>
<keyword evidence="1" id="KW-0004">4Fe-4S</keyword>
<dbReference type="SUPFAM" id="SSF48371">
    <property type="entry name" value="ARM repeat"/>
    <property type="match status" value="1"/>
</dbReference>
<keyword evidence="10" id="KW-0489">Methyltransferase</keyword>
<keyword evidence="7 12" id="KW-0560">Oxidoreductase</keyword>
<evidence type="ECO:0000256" key="7">
    <source>
        <dbReference type="ARBA" id="ARBA00023002"/>
    </source>
</evidence>
<dbReference type="InterPro" id="IPR036631">
    <property type="entry name" value="MGMT_N_sf"/>
</dbReference>
<feature type="domain" description="4Fe-4S ferredoxin-type" evidence="11">
    <location>
        <begin position="190"/>
        <end position="220"/>
    </location>
</feature>
<dbReference type="CDD" id="cd06445">
    <property type="entry name" value="ATase"/>
    <property type="match status" value="1"/>
</dbReference>
<evidence type="ECO:0000256" key="1">
    <source>
        <dbReference type="ARBA" id="ARBA00022485"/>
    </source>
</evidence>
<dbReference type="InterPro" id="IPR014048">
    <property type="entry name" value="MethylDNA_cys_MeTrfase_DNA-bd"/>
</dbReference>
<dbReference type="Gene3D" id="1.25.10.10">
    <property type="entry name" value="Leucine-rich Repeat Variant"/>
    <property type="match status" value="1"/>
</dbReference>
<dbReference type="Gene3D" id="1.10.10.10">
    <property type="entry name" value="Winged helix-like DNA-binding domain superfamily/Winged helix DNA-binding domain"/>
    <property type="match status" value="1"/>
</dbReference>
<comment type="catalytic activity">
    <reaction evidence="10">
        <text>a 4-O-methyl-thymidine in DNA + L-cysteinyl-[protein] = a thymidine in DNA + S-methyl-L-cysteinyl-[protein]</text>
        <dbReference type="Rhea" id="RHEA:53428"/>
        <dbReference type="Rhea" id="RHEA-COMP:10131"/>
        <dbReference type="Rhea" id="RHEA-COMP:10132"/>
        <dbReference type="Rhea" id="RHEA-COMP:13555"/>
        <dbReference type="Rhea" id="RHEA-COMP:13556"/>
        <dbReference type="ChEBI" id="CHEBI:29950"/>
        <dbReference type="ChEBI" id="CHEBI:82612"/>
        <dbReference type="ChEBI" id="CHEBI:137386"/>
        <dbReference type="ChEBI" id="CHEBI:137387"/>
        <dbReference type="EC" id="2.1.1.63"/>
    </reaction>
</comment>
<keyword evidence="3" id="KW-0819">tRNA processing</keyword>